<feature type="compositionally biased region" description="Polar residues" evidence="5">
    <location>
        <begin position="76"/>
        <end position="90"/>
    </location>
</feature>
<dbReference type="Pfam" id="PF00335">
    <property type="entry name" value="Tetraspanin"/>
    <property type="match status" value="1"/>
</dbReference>
<organism evidence="7 8">
    <name type="scientific">Mortierella alpina</name>
    <name type="common">Oleaginous fungus</name>
    <name type="synonym">Mortierella renispora</name>
    <dbReference type="NCBI Taxonomy" id="64518"/>
    <lineage>
        <taxon>Eukaryota</taxon>
        <taxon>Fungi</taxon>
        <taxon>Fungi incertae sedis</taxon>
        <taxon>Mucoromycota</taxon>
        <taxon>Mortierellomycotina</taxon>
        <taxon>Mortierellomycetes</taxon>
        <taxon>Mortierellales</taxon>
        <taxon>Mortierellaceae</taxon>
        <taxon>Mortierella</taxon>
    </lineage>
</organism>
<feature type="region of interest" description="Disordered" evidence="5">
    <location>
        <begin position="1"/>
        <end position="112"/>
    </location>
</feature>
<comment type="subcellular location">
    <subcellularLocation>
        <location evidence="1">Membrane</location>
        <topology evidence="1">Multi-pass membrane protein</topology>
    </subcellularLocation>
</comment>
<name>A0A9P8A3M7_MORAP</name>
<dbReference type="EMBL" id="JAIFTL010000179">
    <property type="protein sequence ID" value="KAG9321851.1"/>
    <property type="molecule type" value="Genomic_DNA"/>
</dbReference>
<evidence type="ECO:0000256" key="3">
    <source>
        <dbReference type="ARBA" id="ARBA00022989"/>
    </source>
</evidence>
<keyword evidence="4 6" id="KW-0472">Membrane</keyword>
<protein>
    <recommendedName>
        <fullName evidence="9">Tetraspanin Tsp2</fullName>
    </recommendedName>
</protein>
<sequence>MSYNPVNTDSRSNSPVPFDRSNRGQGYGQQSSRNDIGAPYTGLLNRTSTPDQDLPTRPSSTNQQLLWQDSPENKNRYSQNQVYPPYQQQGLPDGTAGHRLSHSSGANPITAPFAHAMRPHHGAQLTASSSVGSFDARDRSISSHRSSAHNLAVGHDPNYNMIQSDTALEGLAERWHAYQAWWEKQYKEKPFYQLWTKSKWILLLSALMLLTYSGAAFAVSLGYILGHFEYSAVVIEFHRNLIYITLAGSCVGIFSALVGLIGIFRENRVWLSWYNLMLWPVFALYLSVGYIAFRRSKNHLRAHLKDEWVHSYSRDQRLLVQRNLKCCGYQDSTYFGEYDLRCFPMINLPGCQHKYNLYEDKLLTTCWNASFALVPLQLFVMIAALLCSNHVDGMLRSGRPGLKSFKEKKHRD</sequence>
<evidence type="ECO:0008006" key="9">
    <source>
        <dbReference type="Google" id="ProtNLM"/>
    </source>
</evidence>
<evidence type="ECO:0000256" key="6">
    <source>
        <dbReference type="SAM" id="Phobius"/>
    </source>
</evidence>
<feature type="compositionally biased region" description="Polar residues" evidence="5">
    <location>
        <begin position="44"/>
        <end position="67"/>
    </location>
</feature>
<reference evidence="7" key="1">
    <citation type="submission" date="2021-07" db="EMBL/GenBank/DDBJ databases">
        <title>Draft genome of Mortierella alpina, strain LL118, isolated from an aspen leaf litter sample.</title>
        <authorList>
            <person name="Yang S."/>
            <person name="Vinatzer B.A."/>
        </authorList>
    </citation>
    <scope>NUCLEOTIDE SEQUENCE</scope>
    <source>
        <strain evidence="7">LL118</strain>
    </source>
</reference>
<evidence type="ECO:0000256" key="1">
    <source>
        <dbReference type="ARBA" id="ARBA00004141"/>
    </source>
</evidence>
<feature type="transmembrane region" description="Helical" evidence="6">
    <location>
        <begin position="200"/>
        <end position="221"/>
    </location>
</feature>
<proteinExistence type="predicted"/>
<keyword evidence="3 6" id="KW-1133">Transmembrane helix</keyword>
<feature type="transmembrane region" description="Helical" evidence="6">
    <location>
        <begin position="367"/>
        <end position="387"/>
    </location>
</feature>
<evidence type="ECO:0000313" key="8">
    <source>
        <dbReference type="Proteomes" id="UP000717515"/>
    </source>
</evidence>
<evidence type="ECO:0000256" key="4">
    <source>
        <dbReference type="ARBA" id="ARBA00023136"/>
    </source>
</evidence>
<feature type="transmembrane region" description="Helical" evidence="6">
    <location>
        <begin position="241"/>
        <end position="264"/>
    </location>
</feature>
<comment type="caution">
    <text evidence="7">The sequence shown here is derived from an EMBL/GenBank/DDBJ whole genome shotgun (WGS) entry which is preliminary data.</text>
</comment>
<dbReference type="GO" id="GO:0016020">
    <property type="term" value="C:membrane"/>
    <property type="evidence" value="ECO:0007669"/>
    <property type="project" value="UniProtKB-SubCell"/>
</dbReference>
<dbReference type="InterPro" id="IPR018499">
    <property type="entry name" value="Tetraspanin/Peripherin"/>
</dbReference>
<evidence type="ECO:0000256" key="5">
    <source>
        <dbReference type="SAM" id="MobiDB-lite"/>
    </source>
</evidence>
<feature type="compositionally biased region" description="Polar residues" evidence="5">
    <location>
        <begin position="1"/>
        <end position="15"/>
    </location>
</feature>
<feature type="transmembrane region" description="Helical" evidence="6">
    <location>
        <begin position="276"/>
        <end position="293"/>
    </location>
</feature>
<evidence type="ECO:0000256" key="2">
    <source>
        <dbReference type="ARBA" id="ARBA00022692"/>
    </source>
</evidence>
<accession>A0A9P8A3M7</accession>
<keyword evidence="2 6" id="KW-0812">Transmembrane</keyword>
<dbReference type="Proteomes" id="UP000717515">
    <property type="component" value="Unassembled WGS sequence"/>
</dbReference>
<dbReference type="AlphaFoldDB" id="A0A9P8A3M7"/>
<gene>
    <name evidence="7" type="ORF">KVV02_005305</name>
</gene>
<evidence type="ECO:0000313" key="7">
    <source>
        <dbReference type="EMBL" id="KAG9321851.1"/>
    </source>
</evidence>